<dbReference type="PROSITE" id="PS50020">
    <property type="entry name" value="WW_DOMAIN_2"/>
    <property type="match status" value="2"/>
</dbReference>
<reference evidence="10 11" key="1">
    <citation type="journal article" date="2018" name="IMA Fungus">
        <title>IMA Genome-F 10: Nine draft genome sequences of Claviceps purpurea s.lat., including C. arundinis, C. humidiphila, and C. cf. spartinae, pseudomolecules for the pitch canker pathogen Fusarium circinatum, draft genome of Davidsoniella eucalypti, Grosmannia galeiformis, Quambalaria eucalypti, and Teratosphaeria destructans.</title>
        <authorList>
            <person name="Wingfield B.D."/>
            <person name="Liu M."/>
            <person name="Nguyen H.D."/>
            <person name="Lane F.A."/>
            <person name="Morgan S.W."/>
            <person name="De Vos L."/>
            <person name="Wilken P.M."/>
            <person name="Duong T.A."/>
            <person name="Aylward J."/>
            <person name="Coetzee M.P."/>
            <person name="Dadej K."/>
            <person name="De Beer Z.W."/>
            <person name="Findlay W."/>
            <person name="Havenga M."/>
            <person name="Kolarik M."/>
            <person name="Menzies J.G."/>
            <person name="Naidoo K."/>
            <person name="Pochopski O."/>
            <person name="Shoukouhi P."/>
            <person name="Santana Q.C."/>
            <person name="Seifert K.A."/>
            <person name="Soal N."/>
            <person name="Steenkamp E.T."/>
            <person name="Tatham C.T."/>
            <person name="van der Nest M.A."/>
            <person name="Wingfield M.J."/>
        </authorList>
    </citation>
    <scope>NUCLEOTIDE SEQUENCE [LARGE SCALE GENOMIC DNA]</scope>
    <source>
        <strain evidence="10">CMW44962</strain>
    </source>
</reference>
<keyword evidence="11" id="KW-1185">Reference proteome</keyword>
<dbReference type="Pfam" id="PF01846">
    <property type="entry name" value="FF"/>
    <property type="match status" value="3"/>
</dbReference>
<dbReference type="SUPFAM" id="SSF81698">
    <property type="entry name" value="FF domain"/>
    <property type="match status" value="5"/>
</dbReference>
<feature type="compositionally biased region" description="Basic and acidic residues" evidence="7">
    <location>
        <begin position="113"/>
        <end position="129"/>
    </location>
</feature>
<feature type="region of interest" description="Disordered" evidence="7">
    <location>
        <begin position="91"/>
        <end position="169"/>
    </location>
</feature>
<dbReference type="AlphaFoldDB" id="A0A9W7W678"/>
<feature type="compositionally biased region" description="Basic and acidic residues" evidence="7">
    <location>
        <begin position="719"/>
        <end position="728"/>
    </location>
</feature>
<evidence type="ECO:0000256" key="7">
    <source>
        <dbReference type="SAM" id="MobiDB-lite"/>
    </source>
</evidence>
<dbReference type="PROSITE" id="PS51676">
    <property type="entry name" value="FF"/>
    <property type="match status" value="3"/>
</dbReference>
<proteinExistence type="predicted"/>
<dbReference type="FunFam" id="1.10.10.440:FF:000013">
    <property type="entry name" value="pre-mRNA-processing protein 40A isoform X1"/>
    <property type="match status" value="1"/>
</dbReference>
<evidence type="ECO:0000259" key="9">
    <source>
        <dbReference type="PROSITE" id="PS51676"/>
    </source>
</evidence>
<feature type="domain" description="FF" evidence="9">
    <location>
        <begin position="238"/>
        <end position="293"/>
    </location>
</feature>
<evidence type="ECO:0000256" key="3">
    <source>
        <dbReference type="ARBA" id="ARBA00022737"/>
    </source>
</evidence>
<name>A0A9W7W678_9PEZI</name>
<dbReference type="GO" id="GO:0071004">
    <property type="term" value="C:U2-type prespliceosome"/>
    <property type="evidence" value="ECO:0007669"/>
    <property type="project" value="TreeGrafter"/>
</dbReference>
<organism evidence="10 11">
    <name type="scientific">Teratosphaeria destructans</name>
    <dbReference type="NCBI Taxonomy" id="418781"/>
    <lineage>
        <taxon>Eukaryota</taxon>
        <taxon>Fungi</taxon>
        <taxon>Dikarya</taxon>
        <taxon>Ascomycota</taxon>
        <taxon>Pezizomycotina</taxon>
        <taxon>Dothideomycetes</taxon>
        <taxon>Dothideomycetidae</taxon>
        <taxon>Mycosphaerellales</taxon>
        <taxon>Teratosphaeriaceae</taxon>
        <taxon>Teratosphaeria</taxon>
    </lineage>
</organism>
<comment type="caution">
    <text evidence="10">The sequence shown here is derived from an EMBL/GenBank/DDBJ whole genome shotgun (WGS) entry which is preliminary data.</text>
</comment>
<dbReference type="Proteomes" id="UP001138500">
    <property type="component" value="Unassembled WGS sequence"/>
</dbReference>
<keyword evidence="3" id="KW-0677">Repeat</keyword>
<dbReference type="Gene3D" id="1.10.10.440">
    <property type="entry name" value="FF domain"/>
    <property type="match status" value="5"/>
</dbReference>
<evidence type="ECO:0000256" key="5">
    <source>
        <dbReference type="ARBA" id="ARBA00023242"/>
    </source>
</evidence>
<dbReference type="OrthoDB" id="187617at2759"/>
<evidence type="ECO:0000256" key="6">
    <source>
        <dbReference type="SAM" id="Coils"/>
    </source>
</evidence>
<dbReference type="GO" id="GO:0005685">
    <property type="term" value="C:U1 snRNP"/>
    <property type="evidence" value="ECO:0007669"/>
    <property type="project" value="TreeGrafter"/>
</dbReference>
<evidence type="ECO:0000256" key="2">
    <source>
        <dbReference type="ARBA" id="ARBA00022664"/>
    </source>
</evidence>
<feature type="compositionally biased region" description="Basic and acidic residues" evidence="7">
    <location>
        <begin position="582"/>
        <end position="640"/>
    </location>
</feature>
<dbReference type="PANTHER" id="PTHR11864:SF0">
    <property type="entry name" value="PRP40 PRE-MRNA PROCESSING FACTOR 40 HOMOLOG A (YEAST)"/>
    <property type="match status" value="1"/>
</dbReference>
<dbReference type="Pfam" id="PF25432">
    <property type="entry name" value="FF_PRPF40A"/>
    <property type="match status" value="1"/>
</dbReference>
<dbReference type="PROSITE" id="PS01159">
    <property type="entry name" value="WW_DOMAIN_1"/>
    <property type="match status" value="1"/>
</dbReference>
<evidence type="ECO:0000256" key="1">
    <source>
        <dbReference type="ARBA" id="ARBA00004123"/>
    </source>
</evidence>
<dbReference type="InterPro" id="IPR036020">
    <property type="entry name" value="WW_dom_sf"/>
</dbReference>
<feature type="region of interest" description="Disordered" evidence="7">
    <location>
        <begin position="743"/>
        <end position="781"/>
    </location>
</feature>
<keyword evidence="4" id="KW-0508">mRNA splicing</keyword>
<feature type="compositionally biased region" description="Basic and acidic residues" evidence="7">
    <location>
        <begin position="651"/>
        <end position="701"/>
    </location>
</feature>
<evidence type="ECO:0000259" key="8">
    <source>
        <dbReference type="PROSITE" id="PS50020"/>
    </source>
</evidence>
<evidence type="ECO:0000313" key="11">
    <source>
        <dbReference type="Proteomes" id="UP001138500"/>
    </source>
</evidence>
<feature type="region of interest" description="Disordered" evidence="7">
    <location>
        <begin position="26"/>
        <end position="47"/>
    </location>
</feature>
<gene>
    <name evidence="10" type="ORF">Tdes44962_MAKER07246</name>
</gene>
<dbReference type="InterPro" id="IPR036517">
    <property type="entry name" value="FF_domain_sf"/>
</dbReference>
<dbReference type="GO" id="GO:0003723">
    <property type="term" value="F:RNA binding"/>
    <property type="evidence" value="ECO:0007669"/>
    <property type="project" value="TreeGrafter"/>
</dbReference>
<sequence length="781" mass="92676">MSVWKATRTGSGRVYYYHSETKQTTWEKPADFDGEDPNENPAPPAADEATIAASWKEAMAANGKRYYYNAITKATAWEMPKQMLDHLVKQERERKEQQNQRADFVAGGGAESYGDRRMTRRDPDRDHLPTKPSFDGGRGGDRSGPWDRRDDRGGFRGPMPEKTDEPEYATHDQAESAFFKLLRAHNVKPDTAWQDALRLVIREREYRALKDPRDRREAFDKYIQETRAQEKEKEKERKERLKVEFREMLGTHDEIKHYTRWKTAKPMIEREAVYKQSGNEDERRAMFDAYIIELKKKHAQDGIQRRSKAARALQELLRAIITDPDTRWSEALDTIISNERFTADETFRALSKLDILNAFDAHIKELDRARNELKQKEKNLRNRRERRAREGYKQLINEMLKQRIIRAGTKWQDFLPHIENDERYLNYLGTPGSSALELFWDAVEGEEHKLRSKRNSALDVLDDRRWEMTPATKLDEFLAVLQSDGRTKYFSTEEVKLIFDRLMDKVHKRAQDEKLAAERHQRKAIDTLRSAIKHVEPPVRLGDTYEDVLPRLSTLSEYQDLNDDGARRSAFEKYMRRLKDKEEDYERERERARRDRDRDYRNGSRRDRDDRDRRHRTRTPEIDAYESDRRKAQADRERQYRKPSFGLTPPPRDRRDDLRYEDRRRRDDRDVYDRERRERELERERNYVSRADPRDKGRTLDYGDDDPVSSRPGSVRKRRESDTSARDTKVRLPSLFNLKHSILTTKKRARRGDTTEPMEGVVKEEPKELQSGSEEGEIEEV</sequence>
<feature type="domain" description="WW" evidence="8">
    <location>
        <begin position="1"/>
        <end position="31"/>
    </location>
</feature>
<feature type="domain" description="FF" evidence="9">
    <location>
        <begin position="384"/>
        <end position="445"/>
    </location>
</feature>
<evidence type="ECO:0000313" key="10">
    <source>
        <dbReference type="EMBL" id="KAH9844607.1"/>
    </source>
</evidence>
<keyword evidence="5" id="KW-0539">Nucleus</keyword>
<feature type="region of interest" description="Disordered" evidence="7">
    <location>
        <begin position="582"/>
        <end position="728"/>
    </location>
</feature>
<dbReference type="SUPFAM" id="SSF51045">
    <property type="entry name" value="WW domain"/>
    <property type="match status" value="2"/>
</dbReference>
<dbReference type="GO" id="GO:0045292">
    <property type="term" value="P:mRNA cis splicing, via spliceosome"/>
    <property type="evidence" value="ECO:0007669"/>
    <property type="project" value="InterPro"/>
</dbReference>
<protein>
    <submittedName>
        <fullName evidence="10">Pre-mRNA-processing protein prp40-like</fullName>
    </submittedName>
</protein>
<evidence type="ECO:0000256" key="4">
    <source>
        <dbReference type="ARBA" id="ARBA00023187"/>
    </source>
</evidence>
<dbReference type="SMART" id="SM00456">
    <property type="entry name" value="WW"/>
    <property type="match status" value="2"/>
</dbReference>
<dbReference type="SMART" id="SM00441">
    <property type="entry name" value="FF"/>
    <property type="match status" value="5"/>
</dbReference>
<reference evidence="10 11" key="2">
    <citation type="journal article" date="2021" name="Curr. Genet.">
        <title>Genetic response to nitrogen starvation in the aggressive Eucalyptus foliar pathogen Teratosphaeria destructans.</title>
        <authorList>
            <person name="Havenga M."/>
            <person name="Wingfield B.D."/>
            <person name="Wingfield M.J."/>
            <person name="Dreyer L.L."/>
            <person name="Roets F."/>
            <person name="Aylward J."/>
        </authorList>
    </citation>
    <scope>NUCLEOTIDE SEQUENCE [LARGE SCALE GENOMIC DNA]</scope>
    <source>
        <strain evidence="10">CMW44962</strain>
    </source>
</reference>
<feature type="coiled-coil region" evidence="6">
    <location>
        <begin position="219"/>
        <end position="248"/>
    </location>
</feature>
<accession>A0A9W7W678</accession>
<dbReference type="InterPro" id="IPR039726">
    <property type="entry name" value="Prp40-like"/>
</dbReference>
<dbReference type="InterPro" id="IPR002713">
    <property type="entry name" value="FF_domain"/>
</dbReference>
<feature type="domain" description="WW" evidence="8">
    <location>
        <begin position="49"/>
        <end position="82"/>
    </location>
</feature>
<dbReference type="EMBL" id="RIBY02000280">
    <property type="protein sequence ID" value="KAH9844607.1"/>
    <property type="molecule type" value="Genomic_DNA"/>
</dbReference>
<dbReference type="CDD" id="cd00201">
    <property type="entry name" value="WW"/>
    <property type="match status" value="2"/>
</dbReference>
<keyword evidence="6" id="KW-0175">Coiled coil</keyword>
<comment type="subcellular location">
    <subcellularLocation>
        <location evidence="1">Nucleus</location>
    </subcellularLocation>
</comment>
<keyword evidence="2" id="KW-0507">mRNA processing</keyword>
<feature type="domain" description="FF" evidence="9">
    <location>
        <begin position="168"/>
        <end position="225"/>
    </location>
</feature>
<feature type="compositionally biased region" description="Basic and acidic residues" evidence="7">
    <location>
        <begin position="138"/>
        <end position="169"/>
    </location>
</feature>
<dbReference type="Gene3D" id="2.20.70.10">
    <property type="match status" value="2"/>
</dbReference>
<dbReference type="InterPro" id="IPR001202">
    <property type="entry name" value="WW_dom"/>
</dbReference>
<dbReference type="PANTHER" id="PTHR11864">
    <property type="entry name" value="PRE-MRNA-PROCESSING PROTEIN PRP40"/>
    <property type="match status" value="1"/>
</dbReference>
<feature type="coiled-coil region" evidence="6">
    <location>
        <begin position="356"/>
        <end position="390"/>
    </location>
</feature>
<dbReference type="Pfam" id="PF00397">
    <property type="entry name" value="WW"/>
    <property type="match status" value="2"/>
</dbReference>